<evidence type="ECO:0000256" key="2">
    <source>
        <dbReference type="SAM" id="MobiDB-lite"/>
    </source>
</evidence>
<keyword evidence="1" id="KW-0175">Coiled coil</keyword>
<accession>A0AB39ZUB8</accession>
<feature type="coiled-coil region" evidence="1">
    <location>
        <begin position="165"/>
        <end position="203"/>
    </location>
</feature>
<evidence type="ECO:0000313" key="3">
    <source>
        <dbReference type="Proteomes" id="UP001652628"/>
    </source>
</evidence>
<feature type="region of interest" description="Disordered" evidence="2">
    <location>
        <begin position="75"/>
        <end position="107"/>
    </location>
</feature>
<dbReference type="Proteomes" id="UP001652628">
    <property type="component" value="Chromosome 2R"/>
</dbReference>
<reference evidence="4" key="1">
    <citation type="submission" date="2025-08" db="UniProtKB">
        <authorList>
            <consortium name="RefSeq"/>
        </authorList>
    </citation>
    <scope>IDENTIFICATION</scope>
</reference>
<dbReference type="AlphaFoldDB" id="A0AB39ZUB8"/>
<keyword evidence="3" id="KW-1185">Reference proteome</keyword>
<name>A0AB39ZUB8_DROSZ</name>
<protein>
    <submittedName>
        <fullName evidence="4">Uncharacterized protein</fullName>
    </submittedName>
</protein>
<sequence length="212" mass="24517">MENPKAEEQKPPVPKAQAPEKPIRKRNQVKIQPKIRTPKKTPTAILCELTRLKAQQKYLECNQVKLNPNNFIIHNDEEMDTDPQPEGEGIASDNPETSRNPRPTSSSTADLISLINEVEQEKLVLNEKLLQYRNAKRDELQDMWHFVGTIKEDVFRPERLSQYTVNALREKIIGVNAQLNRLADQNSKELEELKGQFEKLDRENKLLWKSGI</sequence>
<feature type="compositionally biased region" description="Basic and acidic residues" evidence="2">
    <location>
        <begin position="1"/>
        <end position="10"/>
    </location>
</feature>
<feature type="compositionally biased region" description="Low complexity" evidence="2">
    <location>
        <begin position="97"/>
        <end position="107"/>
    </location>
</feature>
<feature type="region of interest" description="Disordered" evidence="2">
    <location>
        <begin position="1"/>
        <end position="32"/>
    </location>
</feature>
<evidence type="ECO:0000256" key="1">
    <source>
        <dbReference type="SAM" id="Coils"/>
    </source>
</evidence>
<dbReference type="RefSeq" id="XP_016943302.3">
    <property type="nucleotide sequence ID" value="XM_017087813.4"/>
</dbReference>
<proteinExistence type="predicted"/>
<organism evidence="3 4">
    <name type="scientific">Drosophila suzukii</name>
    <name type="common">Spotted-wing drosophila fruit fly</name>
    <dbReference type="NCBI Taxonomy" id="28584"/>
    <lineage>
        <taxon>Eukaryota</taxon>
        <taxon>Metazoa</taxon>
        <taxon>Ecdysozoa</taxon>
        <taxon>Arthropoda</taxon>
        <taxon>Hexapoda</taxon>
        <taxon>Insecta</taxon>
        <taxon>Pterygota</taxon>
        <taxon>Neoptera</taxon>
        <taxon>Endopterygota</taxon>
        <taxon>Diptera</taxon>
        <taxon>Brachycera</taxon>
        <taxon>Muscomorpha</taxon>
        <taxon>Ephydroidea</taxon>
        <taxon>Drosophilidae</taxon>
        <taxon>Drosophila</taxon>
        <taxon>Sophophora</taxon>
    </lineage>
</organism>
<evidence type="ECO:0000313" key="4">
    <source>
        <dbReference type="RefSeq" id="XP_016943302.3"/>
    </source>
</evidence>
<dbReference type="GeneID" id="108019804"/>
<gene>
    <name evidence="4" type="primary">LOC108019804</name>
</gene>